<evidence type="ECO:0000313" key="2">
    <source>
        <dbReference type="EMBL" id="OGB90275.1"/>
    </source>
</evidence>
<sequence length="339" mass="37870">MSNVGQVALLVSANQLPKLTDAYIRPLLAAAEKLYRAGDYAGAIKVLAPLLTNAEAKGVQFKLPRRVLELSFPMPDTYLEVVLKHLPEEIRAMTPEQQIDFVLYFFSLVKQESQYDERAVSVDGATGLSQVMPATGKAVAEDMGLSSYDLDAPEDNLRIGMYYFAKLLNENNQGLSHITLALASYNAGPFRVKALLKERGVFLDNIRGVPETNKFIKRIKYNFEFYAQLYRVRVREALRGLLRPEAAPGAANQPVARPVKPAQPQFYRVIVDRASTKAEALKMKSRLFDLGFSDVWIAPELGGRRYRVQVGAFKNRIFALELRDKLKADFPGAAVVNPD</sequence>
<feature type="domain" description="SPOR" evidence="1">
    <location>
        <begin position="261"/>
        <end position="339"/>
    </location>
</feature>
<dbReference type="Pfam" id="PF01464">
    <property type="entry name" value="SLT"/>
    <property type="match status" value="1"/>
</dbReference>
<evidence type="ECO:0000259" key="1">
    <source>
        <dbReference type="PROSITE" id="PS51724"/>
    </source>
</evidence>
<dbReference type="PROSITE" id="PS51724">
    <property type="entry name" value="SPOR"/>
    <property type="match status" value="1"/>
</dbReference>
<dbReference type="PANTHER" id="PTHR37423:SF5">
    <property type="entry name" value="SOLUBLE LYTIC MUREIN TRANSGLYCOSYLASE"/>
    <property type="match status" value="1"/>
</dbReference>
<protein>
    <recommendedName>
        <fullName evidence="1">SPOR domain-containing protein</fullName>
    </recommendedName>
</protein>
<gene>
    <name evidence="2" type="ORF">A2625_03020</name>
</gene>
<organism evidence="2 3">
    <name type="scientific">candidate division WOR-1 bacterium RIFCSPHIGHO2_01_FULL_53_15</name>
    <dbReference type="NCBI Taxonomy" id="1802564"/>
    <lineage>
        <taxon>Bacteria</taxon>
        <taxon>Bacillati</taxon>
        <taxon>Saganbacteria</taxon>
    </lineage>
</organism>
<dbReference type="InterPro" id="IPR023346">
    <property type="entry name" value="Lysozyme-like_dom_sf"/>
</dbReference>
<dbReference type="Gene3D" id="3.30.70.1070">
    <property type="entry name" value="Sporulation related repeat"/>
    <property type="match status" value="1"/>
</dbReference>
<dbReference type="EMBL" id="METM01000013">
    <property type="protein sequence ID" value="OGB90275.1"/>
    <property type="molecule type" value="Genomic_DNA"/>
</dbReference>
<dbReference type="PANTHER" id="PTHR37423">
    <property type="entry name" value="SOLUBLE LYTIC MUREIN TRANSGLYCOSYLASE-RELATED"/>
    <property type="match status" value="1"/>
</dbReference>
<evidence type="ECO:0000313" key="3">
    <source>
        <dbReference type="Proteomes" id="UP000178724"/>
    </source>
</evidence>
<dbReference type="InterPro" id="IPR036680">
    <property type="entry name" value="SPOR-like_sf"/>
</dbReference>
<dbReference type="SUPFAM" id="SSF53955">
    <property type="entry name" value="Lysozyme-like"/>
    <property type="match status" value="1"/>
</dbReference>
<dbReference type="Gene3D" id="1.10.530.10">
    <property type="match status" value="1"/>
</dbReference>
<accession>A0A1F4Q2T9</accession>
<proteinExistence type="predicted"/>
<reference evidence="2 3" key="1">
    <citation type="journal article" date="2016" name="Nat. Commun.">
        <title>Thousands of microbial genomes shed light on interconnected biogeochemical processes in an aquifer system.</title>
        <authorList>
            <person name="Anantharaman K."/>
            <person name="Brown C.T."/>
            <person name="Hug L.A."/>
            <person name="Sharon I."/>
            <person name="Castelle C.J."/>
            <person name="Probst A.J."/>
            <person name="Thomas B.C."/>
            <person name="Singh A."/>
            <person name="Wilkins M.J."/>
            <person name="Karaoz U."/>
            <person name="Brodie E.L."/>
            <person name="Williams K.H."/>
            <person name="Hubbard S.S."/>
            <person name="Banfield J.F."/>
        </authorList>
    </citation>
    <scope>NUCLEOTIDE SEQUENCE [LARGE SCALE GENOMIC DNA]</scope>
</reference>
<dbReference type="InterPro" id="IPR007730">
    <property type="entry name" value="SPOR-like_dom"/>
</dbReference>
<comment type="caution">
    <text evidence="2">The sequence shown here is derived from an EMBL/GenBank/DDBJ whole genome shotgun (WGS) entry which is preliminary data.</text>
</comment>
<dbReference type="GO" id="GO:0042834">
    <property type="term" value="F:peptidoglycan binding"/>
    <property type="evidence" value="ECO:0007669"/>
    <property type="project" value="InterPro"/>
</dbReference>
<name>A0A1F4Q2T9_UNCSA</name>
<dbReference type="Proteomes" id="UP000178724">
    <property type="component" value="Unassembled WGS sequence"/>
</dbReference>
<dbReference type="AlphaFoldDB" id="A0A1F4Q2T9"/>
<dbReference type="InterPro" id="IPR008258">
    <property type="entry name" value="Transglycosylase_SLT_dom_1"/>
</dbReference>
<dbReference type="Pfam" id="PF05036">
    <property type="entry name" value="SPOR"/>
    <property type="match status" value="1"/>
</dbReference>